<dbReference type="RefSeq" id="WP_369344978.1">
    <property type="nucleotide sequence ID" value="NZ_CP129674.1"/>
</dbReference>
<dbReference type="KEGG" id="baqk:QN215_04920"/>
<proteinExistence type="predicted"/>
<accession>A0AB39U8P0</accession>
<reference evidence="2" key="1">
    <citation type="submission" date="2023-07" db="EMBL/GenBank/DDBJ databases">
        <title>Bifidobacterium aquikefiriaerophilum sp. nov. and Bifidobacterium eccum sp. nov., isolated from water kefir.</title>
        <authorList>
            <person name="Breselge S."/>
            <person name="Bellassi P."/>
            <person name="Barcenilla C."/>
            <person name="Alvarez-Ordonez A."/>
            <person name="Morelli L."/>
            <person name="Cotter P.D."/>
        </authorList>
    </citation>
    <scope>NUCLEOTIDE SEQUENCE</scope>
    <source>
        <strain evidence="2">WK041_4_12</strain>
    </source>
</reference>
<protein>
    <recommendedName>
        <fullName evidence="3">Peptidase</fullName>
    </recommendedName>
</protein>
<name>A0AB39U8P0_9BIFI</name>
<dbReference type="AlphaFoldDB" id="A0AB39U8P0"/>
<evidence type="ECO:0000256" key="1">
    <source>
        <dbReference type="SAM" id="MobiDB-lite"/>
    </source>
</evidence>
<feature type="region of interest" description="Disordered" evidence="1">
    <location>
        <begin position="1"/>
        <end position="22"/>
    </location>
</feature>
<organism evidence="2">
    <name type="scientific">Bifidobacterium aquikefiricola</name>
    <dbReference type="NCBI Taxonomy" id="3059038"/>
    <lineage>
        <taxon>Bacteria</taxon>
        <taxon>Bacillati</taxon>
        <taxon>Actinomycetota</taxon>
        <taxon>Actinomycetes</taxon>
        <taxon>Bifidobacteriales</taxon>
        <taxon>Bifidobacteriaceae</taxon>
        <taxon>Bifidobacterium</taxon>
    </lineage>
</organism>
<sequence>MKSFRHTRSTSSKTLSPTKSPAQIPAQIIEALKNGMTAAMVARTLNLPLDFVDMVMDQAKSSGKLVVLNMAEHQCGSLGCQPDPESFVCAGCPMLVGRKERQAKKPTNTARFNSSSVHV</sequence>
<gene>
    <name evidence="2" type="ORF">QN215_04920</name>
</gene>
<evidence type="ECO:0000313" key="2">
    <source>
        <dbReference type="EMBL" id="XDS45441.1"/>
    </source>
</evidence>
<feature type="compositionally biased region" description="Low complexity" evidence="1">
    <location>
        <begin position="9"/>
        <end position="21"/>
    </location>
</feature>
<dbReference type="EMBL" id="CP129674">
    <property type="protein sequence ID" value="XDS45441.1"/>
    <property type="molecule type" value="Genomic_DNA"/>
</dbReference>
<evidence type="ECO:0008006" key="3">
    <source>
        <dbReference type="Google" id="ProtNLM"/>
    </source>
</evidence>